<sequence>MSILTFAFCGTELGALPSGALFWPAHDLLCVSDLHLGKSERIARRGGTLLPPYETAATLTRLEQAIDLTRPKTVVCLGDSFDDLAAGEALPDRDRDWLFRLQAGREWIWIEGNHDPAPLDLAGTHMAELRLAPLTFRHIAEQGGLGEISGHYHPKAAITLRGRHISRPCFLRSADRVILPAFGAYTGGLKCSDPVLKGLMDASAVALLTGPQITPLPYGKVR</sequence>
<dbReference type="PANTHER" id="PTHR39323">
    <property type="entry name" value="BLR1149 PROTEIN"/>
    <property type="match status" value="1"/>
</dbReference>
<dbReference type="Proteomes" id="UP000523601">
    <property type="component" value="Unassembled WGS sequence"/>
</dbReference>
<keyword evidence="2" id="KW-0255">Endonuclease</keyword>
<dbReference type="GO" id="GO:0016787">
    <property type="term" value="F:hydrolase activity"/>
    <property type="evidence" value="ECO:0007669"/>
    <property type="project" value="UniProtKB-KW"/>
</dbReference>
<accession>A0ABX2PG49</accession>
<keyword evidence="2" id="KW-0436">Ligase</keyword>
<dbReference type="InterPro" id="IPR004843">
    <property type="entry name" value="Calcineurin-like_PHP"/>
</dbReference>
<reference evidence="2 3" key="1">
    <citation type="submission" date="2020-04" db="EMBL/GenBank/DDBJ databases">
        <title>Donghicola sp., a member of the Rhodobacteraceae family isolated from mangrove forest in Thailand.</title>
        <authorList>
            <person name="Charoenyingcharoen P."/>
            <person name="Yukphan P."/>
        </authorList>
    </citation>
    <scope>NUCLEOTIDE SEQUENCE [LARGE SCALE GENOMIC DNA]</scope>
    <source>
        <strain evidence="2 3">C2-DW-16</strain>
    </source>
</reference>
<organism evidence="2 3">
    <name type="scientific">Donghicola mangrovi</name>
    <dbReference type="NCBI Taxonomy" id="2729614"/>
    <lineage>
        <taxon>Bacteria</taxon>
        <taxon>Pseudomonadati</taxon>
        <taxon>Pseudomonadota</taxon>
        <taxon>Alphaproteobacteria</taxon>
        <taxon>Rhodobacterales</taxon>
        <taxon>Roseobacteraceae</taxon>
        <taxon>Donghicola</taxon>
    </lineage>
</organism>
<dbReference type="InterPro" id="IPR029052">
    <property type="entry name" value="Metallo-depent_PP-like"/>
</dbReference>
<dbReference type="PANTHER" id="PTHR39323:SF1">
    <property type="entry name" value="BLR1149 PROTEIN"/>
    <property type="match status" value="1"/>
</dbReference>
<gene>
    <name evidence="2" type="primary">pdeM</name>
    <name evidence="2" type="ORF">HJ526_13195</name>
</gene>
<evidence type="ECO:0000313" key="3">
    <source>
        <dbReference type="Proteomes" id="UP000523601"/>
    </source>
</evidence>
<dbReference type="PIRSF" id="PIRSF000887">
    <property type="entry name" value="Pesterase_MJ0037"/>
    <property type="match status" value="1"/>
</dbReference>
<dbReference type="NCBIfam" id="TIGR04123">
    <property type="entry name" value="P_estr_lig_assc"/>
    <property type="match status" value="1"/>
</dbReference>
<dbReference type="Gene3D" id="3.60.21.10">
    <property type="match status" value="1"/>
</dbReference>
<dbReference type="GO" id="GO:0016874">
    <property type="term" value="F:ligase activity"/>
    <property type="evidence" value="ECO:0007669"/>
    <property type="project" value="UniProtKB-KW"/>
</dbReference>
<dbReference type="EC" id="3.1.-.-" evidence="2"/>
<protein>
    <submittedName>
        <fullName evidence="2">Ligase-associated DNA damage response endonuclease PdeM</fullName>
        <ecNumber evidence="2">3.1.-.-</ecNumber>
    </submittedName>
</protein>
<dbReference type="InterPro" id="IPR026336">
    <property type="entry name" value="PdeM-like"/>
</dbReference>
<keyword evidence="2" id="KW-0540">Nuclease</keyword>
<dbReference type="InterPro" id="IPR024173">
    <property type="entry name" value="Pesterase_MJ0037-like"/>
</dbReference>
<dbReference type="GO" id="GO:0004519">
    <property type="term" value="F:endonuclease activity"/>
    <property type="evidence" value="ECO:0007669"/>
    <property type="project" value="UniProtKB-KW"/>
</dbReference>
<dbReference type="Pfam" id="PF00149">
    <property type="entry name" value="Metallophos"/>
    <property type="match status" value="1"/>
</dbReference>
<keyword evidence="3" id="KW-1185">Reference proteome</keyword>
<evidence type="ECO:0000259" key="1">
    <source>
        <dbReference type="Pfam" id="PF00149"/>
    </source>
</evidence>
<dbReference type="EMBL" id="JABCJD010000006">
    <property type="protein sequence ID" value="NVO28383.1"/>
    <property type="molecule type" value="Genomic_DNA"/>
</dbReference>
<comment type="caution">
    <text evidence="2">The sequence shown here is derived from an EMBL/GenBank/DDBJ whole genome shotgun (WGS) entry which is preliminary data.</text>
</comment>
<evidence type="ECO:0000313" key="2">
    <source>
        <dbReference type="EMBL" id="NVO28383.1"/>
    </source>
</evidence>
<dbReference type="SUPFAM" id="SSF56300">
    <property type="entry name" value="Metallo-dependent phosphatases"/>
    <property type="match status" value="1"/>
</dbReference>
<name>A0ABX2PG49_9RHOB</name>
<proteinExistence type="predicted"/>
<feature type="domain" description="Calcineurin-like phosphoesterase" evidence="1">
    <location>
        <begin position="28"/>
        <end position="124"/>
    </location>
</feature>
<keyword evidence="2" id="KW-0378">Hydrolase</keyword>